<dbReference type="VEuPathDB" id="FungiDB:GGTG_04680"/>
<dbReference type="GeneID" id="20345138"/>
<sequence length="78" mass="8807">MHFVSCLAGHSTSPLDTDEDGDKGGRQDSTHTLSKWRQTRKKVPVRARQKKASATRRREARPGERKQMPIRPTPDVLG</sequence>
<reference evidence="2" key="3">
    <citation type="submission" date="2010-09" db="EMBL/GenBank/DDBJ databases">
        <title>Annotation of Gaeumannomyces graminis var. tritici R3-111a-1.</title>
        <authorList>
            <consortium name="The Broad Institute Genome Sequencing Platform"/>
            <person name="Ma L.-J."/>
            <person name="Dead R."/>
            <person name="Young S.K."/>
            <person name="Zeng Q."/>
            <person name="Gargeya S."/>
            <person name="Fitzgerald M."/>
            <person name="Haas B."/>
            <person name="Abouelleil A."/>
            <person name="Alvarado L."/>
            <person name="Arachchi H.M."/>
            <person name="Berlin A."/>
            <person name="Brown A."/>
            <person name="Chapman S.B."/>
            <person name="Chen Z."/>
            <person name="Dunbar C."/>
            <person name="Freedman E."/>
            <person name="Gearin G."/>
            <person name="Gellesch M."/>
            <person name="Goldberg J."/>
            <person name="Griggs A."/>
            <person name="Gujja S."/>
            <person name="Heiman D."/>
            <person name="Howarth C."/>
            <person name="Larson L."/>
            <person name="Lui A."/>
            <person name="MacDonald P.J.P."/>
            <person name="Mehta T."/>
            <person name="Montmayeur A."/>
            <person name="Murphy C."/>
            <person name="Neiman D."/>
            <person name="Pearson M."/>
            <person name="Priest M."/>
            <person name="Roberts A."/>
            <person name="Saif S."/>
            <person name="Shea T."/>
            <person name="Shenoy N."/>
            <person name="Sisk P."/>
            <person name="Stolte C."/>
            <person name="Sykes S."/>
            <person name="Yandava C."/>
            <person name="Wortman J."/>
            <person name="Nusbaum C."/>
            <person name="Birren B."/>
        </authorList>
    </citation>
    <scope>NUCLEOTIDE SEQUENCE</scope>
    <source>
        <strain evidence="2">R3-111a-1</strain>
    </source>
</reference>
<feature type="region of interest" description="Disordered" evidence="1">
    <location>
        <begin position="1"/>
        <end position="78"/>
    </location>
</feature>
<dbReference type="EnsemblFungi" id="EJT79596">
    <property type="protein sequence ID" value="EJT79596"/>
    <property type="gene ID" value="GGTG_04680"/>
</dbReference>
<dbReference type="Proteomes" id="UP000006039">
    <property type="component" value="Unassembled WGS sequence"/>
</dbReference>
<proteinExistence type="predicted"/>
<evidence type="ECO:0000313" key="3">
    <source>
        <dbReference type="EnsemblFungi" id="EJT79596"/>
    </source>
</evidence>
<reference evidence="3" key="5">
    <citation type="submission" date="2018-04" db="UniProtKB">
        <authorList>
            <consortium name="EnsemblFungi"/>
        </authorList>
    </citation>
    <scope>IDENTIFICATION</scope>
    <source>
        <strain evidence="3">R3-111a-1</strain>
    </source>
</reference>
<reference evidence="3" key="4">
    <citation type="journal article" date="2015" name="G3 (Bethesda)">
        <title>Genome sequences of three phytopathogenic species of the Magnaporthaceae family of fungi.</title>
        <authorList>
            <person name="Okagaki L.H."/>
            <person name="Nunes C.C."/>
            <person name="Sailsbery J."/>
            <person name="Clay B."/>
            <person name="Brown D."/>
            <person name="John T."/>
            <person name="Oh Y."/>
            <person name="Young N."/>
            <person name="Fitzgerald M."/>
            <person name="Haas B.J."/>
            <person name="Zeng Q."/>
            <person name="Young S."/>
            <person name="Adiconis X."/>
            <person name="Fan L."/>
            <person name="Levin J.Z."/>
            <person name="Mitchell T.K."/>
            <person name="Okubara P.A."/>
            <person name="Farman M.L."/>
            <person name="Kohn L.M."/>
            <person name="Birren B."/>
            <person name="Ma L.-J."/>
            <person name="Dean R.A."/>
        </authorList>
    </citation>
    <scope>NUCLEOTIDE SEQUENCE</scope>
    <source>
        <strain evidence="3">R3-111a-1</strain>
    </source>
</reference>
<reference evidence="4" key="1">
    <citation type="submission" date="2010-07" db="EMBL/GenBank/DDBJ databases">
        <title>The genome sequence of Gaeumannomyces graminis var. tritici strain R3-111a-1.</title>
        <authorList>
            <consortium name="The Broad Institute Genome Sequencing Platform"/>
            <person name="Ma L.-J."/>
            <person name="Dead R."/>
            <person name="Young S."/>
            <person name="Zeng Q."/>
            <person name="Koehrsen M."/>
            <person name="Alvarado L."/>
            <person name="Berlin A."/>
            <person name="Chapman S.B."/>
            <person name="Chen Z."/>
            <person name="Freedman E."/>
            <person name="Gellesch M."/>
            <person name="Goldberg J."/>
            <person name="Griggs A."/>
            <person name="Gujja S."/>
            <person name="Heilman E.R."/>
            <person name="Heiman D."/>
            <person name="Hepburn T."/>
            <person name="Howarth C."/>
            <person name="Jen D."/>
            <person name="Larson L."/>
            <person name="Mehta T."/>
            <person name="Neiman D."/>
            <person name="Pearson M."/>
            <person name="Roberts A."/>
            <person name="Saif S."/>
            <person name="Shea T."/>
            <person name="Shenoy N."/>
            <person name="Sisk P."/>
            <person name="Stolte C."/>
            <person name="Sykes S."/>
            <person name="Walk T."/>
            <person name="White J."/>
            <person name="Yandava C."/>
            <person name="Haas B."/>
            <person name="Nusbaum C."/>
            <person name="Birren B."/>
        </authorList>
    </citation>
    <scope>NUCLEOTIDE SEQUENCE [LARGE SCALE GENOMIC DNA]</scope>
    <source>
        <strain evidence="4">R3-111a-1</strain>
    </source>
</reference>
<reference evidence="2" key="2">
    <citation type="submission" date="2010-07" db="EMBL/GenBank/DDBJ databases">
        <authorList>
            <consortium name="The Broad Institute Genome Sequencing Platform"/>
            <consortium name="Broad Institute Genome Sequencing Center for Infectious Disease"/>
            <person name="Ma L.-J."/>
            <person name="Dead R."/>
            <person name="Young S."/>
            <person name="Zeng Q."/>
            <person name="Koehrsen M."/>
            <person name="Alvarado L."/>
            <person name="Berlin A."/>
            <person name="Chapman S.B."/>
            <person name="Chen Z."/>
            <person name="Freedman E."/>
            <person name="Gellesch M."/>
            <person name="Goldberg J."/>
            <person name="Griggs A."/>
            <person name="Gujja S."/>
            <person name="Heilman E.R."/>
            <person name="Heiman D."/>
            <person name="Hepburn T."/>
            <person name="Howarth C."/>
            <person name="Jen D."/>
            <person name="Larson L."/>
            <person name="Mehta T."/>
            <person name="Neiman D."/>
            <person name="Pearson M."/>
            <person name="Roberts A."/>
            <person name="Saif S."/>
            <person name="Shea T."/>
            <person name="Shenoy N."/>
            <person name="Sisk P."/>
            <person name="Stolte C."/>
            <person name="Sykes S."/>
            <person name="Walk T."/>
            <person name="White J."/>
            <person name="Yandava C."/>
            <person name="Haas B."/>
            <person name="Nusbaum C."/>
            <person name="Birren B."/>
        </authorList>
    </citation>
    <scope>NUCLEOTIDE SEQUENCE</scope>
    <source>
        <strain evidence="2">R3-111a-1</strain>
    </source>
</reference>
<evidence type="ECO:0000313" key="2">
    <source>
        <dbReference type="EMBL" id="EJT79596.1"/>
    </source>
</evidence>
<feature type="compositionally biased region" description="Basic residues" evidence="1">
    <location>
        <begin position="37"/>
        <end position="55"/>
    </location>
</feature>
<organism evidence="2">
    <name type="scientific">Gaeumannomyces tritici (strain R3-111a-1)</name>
    <name type="common">Wheat and barley take-all root rot fungus</name>
    <name type="synonym">Gaeumannomyces graminis var. tritici</name>
    <dbReference type="NCBI Taxonomy" id="644352"/>
    <lineage>
        <taxon>Eukaryota</taxon>
        <taxon>Fungi</taxon>
        <taxon>Dikarya</taxon>
        <taxon>Ascomycota</taxon>
        <taxon>Pezizomycotina</taxon>
        <taxon>Sordariomycetes</taxon>
        <taxon>Sordariomycetidae</taxon>
        <taxon>Magnaporthales</taxon>
        <taxon>Magnaporthaceae</taxon>
        <taxon>Gaeumannomyces</taxon>
    </lineage>
</organism>
<dbReference type="RefSeq" id="XP_009220741.1">
    <property type="nucleotide sequence ID" value="XM_009222477.1"/>
</dbReference>
<feature type="compositionally biased region" description="Basic and acidic residues" evidence="1">
    <location>
        <begin position="56"/>
        <end position="67"/>
    </location>
</feature>
<gene>
    <name evidence="3" type="primary">20345138</name>
    <name evidence="2" type="ORF">GGTG_04680</name>
</gene>
<dbReference type="AlphaFoldDB" id="J3NTT1"/>
<name>J3NTT1_GAET3</name>
<dbReference type="EMBL" id="GL385396">
    <property type="protein sequence ID" value="EJT79596.1"/>
    <property type="molecule type" value="Genomic_DNA"/>
</dbReference>
<keyword evidence="4" id="KW-1185">Reference proteome</keyword>
<evidence type="ECO:0000256" key="1">
    <source>
        <dbReference type="SAM" id="MobiDB-lite"/>
    </source>
</evidence>
<evidence type="ECO:0000313" key="4">
    <source>
        <dbReference type="Proteomes" id="UP000006039"/>
    </source>
</evidence>
<dbReference type="HOGENOM" id="CLU_2622166_0_0_1"/>
<protein>
    <submittedName>
        <fullName evidence="2 3">Uncharacterized protein</fullName>
    </submittedName>
</protein>
<accession>J3NTT1</accession>